<reference evidence="1 2" key="1">
    <citation type="submission" date="2022-12" db="EMBL/GenBank/DDBJ databases">
        <title>HUAS 3-15.</title>
        <authorList>
            <person name="Mo P."/>
        </authorList>
    </citation>
    <scope>NUCLEOTIDE SEQUENCE [LARGE SCALE GENOMIC DNA]</scope>
    <source>
        <strain evidence="1 2">HUAS 3-15</strain>
        <plasmid evidence="1 2">punmamed2</plasmid>
    </source>
</reference>
<evidence type="ECO:0008006" key="3">
    <source>
        <dbReference type="Google" id="ProtNLM"/>
    </source>
</evidence>
<organism evidence="1 2">
    <name type="scientific">Kitasatospora cathayae</name>
    <dbReference type="NCBI Taxonomy" id="3004092"/>
    <lineage>
        <taxon>Bacteria</taxon>
        <taxon>Bacillati</taxon>
        <taxon>Actinomycetota</taxon>
        <taxon>Actinomycetes</taxon>
        <taxon>Kitasatosporales</taxon>
        <taxon>Streptomycetaceae</taxon>
        <taxon>Kitasatospora</taxon>
    </lineage>
</organism>
<accession>A0ABY7QJE7</accession>
<dbReference type="EMBL" id="CP115451">
    <property type="protein sequence ID" value="WBP91986.1"/>
    <property type="molecule type" value="Genomic_DNA"/>
</dbReference>
<name>A0ABY7QJE7_9ACTN</name>
<geneLocation type="plasmid" evidence="1 2">
    <name>punmamed2</name>
</geneLocation>
<keyword evidence="1" id="KW-0614">Plasmid</keyword>
<proteinExistence type="predicted"/>
<evidence type="ECO:0000313" key="2">
    <source>
        <dbReference type="Proteomes" id="UP001212821"/>
    </source>
</evidence>
<dbReference type="RefSeq" id="WP_270151626.1">
    <property type="nucleotide sequence ID" value="NZ_CP115451.1"/>
</dbReference>
<gene>
    <name evidence="1" type="ORF">O1G21_40050</name>
</gene>
<sequence length="142" mass="14922">MSDLLPATRQAVGAAVEVVADGVRYGILIARLAKAGLALRHMAALAKSTFEYVGDCAASVDQLAEMASGMDVDAGTVAEHHEAANIMRGALANATTMAQECEEMSSLFDEASAAHQADYGAVAEAFQNMPVEPANREFYANR</sequence>
<evidence type="ECO:0000313" key="1">
    <source>
        <dbReference type="EMBL" id="WBP91986.1"/>
    </source>
</evidence>
<protein>
    <recommendedName>
        <fullName evidence="3">Conjugal transfer protein TraB</fullName>
    </recommendedName>
</protein>
<dbReference type="Proteomes" id="UP001212821">
    <property type="component" value="Plasmid punmamed2"/>
</dbReference>
<keyword evidence="2" id="KW-1185">Reference proteome</keyword>